<evidence type="ECO:0000313" key="2">
    <source>
        <dbReference type="EMBL" id="SMP06831.1"/>
    </source>
</evidence>
<gene>
    <name evidence="2" type="ORF">SAMN06264868_10492</name>
</gene>
<organism evidence="2 3">
    <name type="scientific">Venenivibrio stagnispumantis</name>
    <dbReference type="NCBI Taxonomy" id="407998"/>
    <lineage>
        <taxon>Bacteria</taxon>
        <taxon>Pseudomonadati</taxon>
        <taxon>Aquificota</taxon>
        <taxon>Aquificia</taxon>
        <taxon>Aquificales</taxon>
        <taxon>Hydrogenothermaceae</taxon>
        <taxon>Venenivibrio</taxon>
    </lineage>
</organism>
<reference evidence="2" key="1">
    <citation type="submission" date="2017-05" db="EMBL/GenBank/DDBJ databases">
        <authorList>
            <person name="Varghese N."/>
            <person name="Submissions S."/>
        </authorList>
    </citation>
    <scope>NUCLEOTIDE SEQUENCE</scope>
    <source>
        <strain evidence="2">DSM 18763</strain>
    </source>
</reference>
<sequence>MKNINLIYNEIEKHKERLEYAKNKISRIELNEEILENPEIIETIDSFIFRFSKMQDTMGEKLFPLVLQMLGEEVRNKPFIDILNRLEQLEFIPSAEEWKKLRELRNNLTHTYPWEKEILINEIKEALRYSEKMINIFQHIKEKLQLRKNR</sequence>
<dbReference type="EMBL" id="FXTX01000004">
    <property type="protein sequence ID" value="SMP06831.1"/>
    <property type="molecule type" value="Genomic_DNA"/>
</dbReference>
<comment type="caution">
    <text evidence="2">The sequence shown here is derived from an EMBL/GenBank/DDBJ whole genome shotgun (WGS) entry which is preliminary data.</text>
</comment>
<dbReference type="Proteomes" id="UP001157947">
    <property type="component" value="Unassembled WGS sequence"/>
</dbReference>
<evidence type="ECO:0000256" key="1">
    <source>
        <dbReference type="SAM" id="Coils"/>
    </source>
</evidence>
<name>A0AA46ADS3_9AQUI</name>
<dbReference type="RefSeq" id="WP_265134454.1">
    <property type="nucleotide sequence ID" value="NZ_FXTX01000004.1"/>
</dbReference>
<protein>
    <submittedName>
        <fullName evidence="2">Uncharacterized protein</fullName>
    </submittedName>
</protein>
<accession>A0AA46ADS3</accession>
<evidence type="ECO:0000313" key="3">
    <source>
        <dbReference type="Proteomes" id="UP001157947"/>
    </source>
</evidence>
<proteinExistence type="predicted"/>
<feature type="coiled-coil region" evidence="1">
    <location>
        <begin position="4"/>
        <end position="31"/>
    </location>
</feature>
<keyword evidence="3" id="KW-1185">Reference proteome</keyword>
<dbReference type="SUPFAM" id="SSF81593">
    <property type="entry name" value="Nucleotidyltransferase substrate binding subunit/domain"/>
    <property type="match status" value="1"/>
</dbReference>
<dbReference type="Gene3D" id="1.20.120.330">
    <property type="entry name" value="Nucleotidyltransferases domain 2"/>
    <property type="match status" value="1"/>
</dbReference>
<dbReference type="AlphaFoldDB" id="A0AA46ADS3"/>
<keyword evidence="1" id="KW-0175">Coiled coil</keyword>